<evidence type="ECO:0000256" key="8">
    <source>
        <dbReference type="ARBA" id="ARBA00040559"/>
    </source>
</evidence>
<gene>
    <name evidence="14" type="primary">Tgm1</name>
    <name evidence="14" type="ORF">GTO95_0002735</name>
</gene>
<dbReference type="InterPro" id="IPR014756">
    <property type="entry name" value="Ig_E-set"/>
</dbReference>
<keyword evidence="5" id="KW-0417">Keratinization</keyword>
<feature type="non-terminal residue" evidence="14">
    <location>
        <position position="466"/>
    </location>
</feature>
<keyword evidence="6" id="KW-0449">Lipoprotein</keyword>
<dbReference type="AlphaFoldDB" id="A0A8J7NMK6"/>
<dbReference type="Pfam" id="PF00868">
    <property type="entry name" value="Transglut_N"/>
    <property type="match status" value="1"/>
</dbReference>
<evidence type="ECO:0000256" key="6">
    <source>
        <dbReference type="ARBA" id="ARBA00023288"/>
    </source>
</evidence>
<dbReference type="FunFam" id="3.90.260.10:FF:000002">
    <property type="entry name" value="Erythrocyte membrane protein band 4.2"/>
    <property type="match status" value="1"/>
</dbReference>
<dbReference type="PROSITE" id="PS00547">
    <property type="entry name" value="TRANSGLUTAMINASES"/>
    <property type="match status" value="1"/>
</dbReference>
<keyword evidence="15" id="KW-1185">Reference proteome</keyword>
<dbReference type="GO" id="GO:0007399">
    <property type="term" value="P:nervous system development"/>
    <property type="evidence" value="ECO:0007669"/>
    <property type="project" value="UniProtKB-ARBA"/>
</dbReference>
<dbReference type="InterPro" id="IPR013808">
    <property type="entry name" value="Transglutaminase_AS"/>
</dbReference>
<evidence type="ECO:0000256" key="10">
    <source>
        <dbReference type="ARBA" id="ARBA00041726"/>
    </source>
</evidence>
<dbReference type="Gene3D" id="2.60.40.10">
    <property type="entry name" value="Immunoglobulins"/>
    <property type="match status" value="1"/>
</dbReference>
<feature type="domain" description="Transglutaminase-like" evidence="13">
    <location>
        <begin position="278"/>
        <end position="371"/>
    </location>
</feature>
<dbReference type="SUPFAM" id="SSF81296">
    <property type="entry name" value="E set domains"/>
    <property type="match status" value="1"/>
</dbReference>
<comment type="similarity">
    <text evidence="2">Belongs to the transglutaminase superfamily. Transglutaminase family.</text>
</comment>
<evidence type="ECO:0000256" key="12">
    <source>
        <dbReference type="ARBA" id="ARBA00045815"/>
    </source>
</evidence>
<dbReference type="InterPro" id="IPR036985">
    <property type="entry name" value="Transglutaminase-like_sf"/>
</dbReference>
<dbReference type="Proteomes" id="UP000736164">
    <property type="component" value="Unassembled WGS sequence"/>
</dbReference>
<evidence type="ECO:0000256" key="7">
    <source>
        <dbReference type="ARBA" id="ARBA00038573"/>
    </source>
</evidence>
<evidence type="ECO:0000256" key="9">
    <source>
        <dbReference type="ARBA" id="ARBA00041651"/>
    </source>
</evidence>
<evidence type="ECO:0000256" key="1">
    <source>
        <dbReference type="ARBA" id="ARBA00004635"/>
    </source>
</evidence>
<comment type="function">
    <text evidence="12">Catalyzes the cross-linking of proteins and the conjugation of polyamines to proteins. Responsible for cross-linking epidermal proteins during formation of the stratum corneum. Involved in cell proliferation.</text>
</comment>
<dbReference type="InterPro" id="IPR002931">
    <property type="entry name" value="Transglutaminase-like"/>
</dbReference>
<dbReference type="GO" id="GO:0003810">
    <property type="term" value="F:protein-glutamine gamma-glutamyltransferase activity"/>
    <property type="evidence" value="ECO:0007669"/>
    <property type="project" value="TreeGrafter"/>
</dbReference>
<feature type="non-terminal residue" evidence="14">
    <location>
        <position position="1"/>
    </location>
</feature>
<dbReference type="SUPFAM" id="SSF54001">
    <property type="entry name" value="Cysteine proteinases"/>
    <property type="match status" value="1"/>
</dbReference>
<dbReference type="Gene3D" id="3.90.260.10">
    <property type="entry name" value="Transglutaminase-like"/>
    <property type="match status" value="1"/>
</dbReference>
<dbReference type="GO" id="GO:0016020">
    <property type="term" value="C:membrane"/>
    <property type="evidence" value="ECO:0007669"/>
    <property type="project" value="UniProtKB-SubCell"/>
</dbReference>
<comment type="caution">
    <text evidence="14">The sequence shown here is derived from an EMBL/GenBank/DDBJ whole genome shotgun (WGS) entry which is preliminary data.</text>
</comment>
<evidence type="ECO:0000256" key="3">
    <source>
        <dbReference type="ARBA" id="ARBA00022553"/>
    </source>
</evidence>
<evidence type="ECO:0000259" key="13">
    <source>
        <dbReference type="SMART" id="SM00460"/>
    </source>
</evidence>
<dbReference type="InterPro" id="IPR013783">
    <property type="entry name" value="Ig-like_fold"/>
</dbReference>
<dbReference type="InterPro" id="IPR038765">
    <property type="entry name" value="Papain-like_cys_pep_sf"/>
</dbReference>
<keyword evidence="3" id="KW-0597">Phosphoprotein</keyword>
<dbReference type="Pfam" id="PF01841">
    <property type="entry name" value="Transglut_core"/>
    <property type="match status" value="1"/>
</dbReference>
<comment type="subunit">
    <text evidence="7">Interacts with PLAAT4.</text>
</comment>
<reference evidence="14" key="1">
    <citation type="journal article" date="2021" name="Cell">
        <title>Tracing the genetic footprints of vertebrate landing in non-teleost ray-finned fishes.</title>
        <authorList>
            <person name="Bi X."/>
            <person name="Wang K."/>
            <person name="Yang L."/>
            <person name="Pan H."/>
            <person name="Jiang H."/>
            <person name="Wei Q."/>
            <person name="Fang M."/>
            <person name="Yu H."/>
            <person name="Zhu C."/>
            <person name="Cai Y."/>
            <person name="He Y."/>
            <person name="Gan X."/>
            <person name="Zeng H."/>
            <person name="Yu D."/>
            <person name="Zhu Y."/>
            <person name="Jiang H."/>
            <person name="Qiu Q."/>
            <person name="Yang H."/>
            <person name="Zhang Y.E."/>
            <person name="Wang W."/>
            <person name="Zhu M."/>
            <person name="He S."/>
            <person name="Zhang G."/>
        </authorList>
    </citation>
    <scope>NUCLEOTIDE SEQUENCE</scope>
    <source>
        <strain evidence="14">Allg_001</strain>
    </source>
</reference>
<name>A0A8J7NMK6_ATRSP</name>
<sequence>VSVSTPSSLSGVELTLSVVSVDLLKSPSGQNRKEHHTDLYHSDDLIIRRGQTFQILLTLSRPFTPGTDKLFLELKTGPVPQVSKGTHIIIPLAEELEDNRWEAKIVEKSGCQIKLSVNSPATAVVSRYQLSVSTSSQGIRASSSHEAQGDVYILFNPWCEDDTVFLDDEEERKEYVLNDTGMIYYGTDKQIGARTWNYGQFDNGVLEACLFLLDKSDTPHSGRGDAVNVVRIISALINSLDDRGVLEGNWSGDYLCGRAPTAWGGSVDILLQYHKSGGVPVKYGQCWVFAGVTTTVLRCLGIAGRPVTNFSSAHDTDVSLTTDIYFDEDMEPLESLNSDSIWNFHVWNDCWMARPDLPPGMGGWQAVDATPQETSQGTFCCGPASVSAIRTGMVYLKHDTPFIFAEVRGSVPVPVSLCLSVPVSLCLSVPVSLSIPVSLCLSPSLCVCPRLSPDPSLSVSVPVSLS</sequence>
<dbReference type="InterPro" id="IPR050779">
    <property type="entry name" value="Transglutaminase"/>
</dbReference>
<dbReference type="EMBL" id="JAAWVO010022063">
    <property type="protein sequence ID" value="MBN3315606.1"/>
    <property type="molecule type" value="Genomic_DNA"/>
</dbReference>
<organism evidence="14 15">
    <name type="scientific">Atractosteus spatula</name>
    <name type="common">Alligator gar</name>
    <name type="synonym">Lepisosteus spatula</name>
    <dbReference type="NCBI Taxonomy" id="7917"/>
    <lineage>
        <taxon>Eukaryota</taxon>
        <taxon>Metazoa</taxon>
        <taxon>Chordata</taxon>
        <taxon>Craniata</taxon>
        <taxon>Vertebrata</taxon>
        <taxon>Euteleostomi</taxon>
        <taxon>Actinopterygii</taxon>
        <taxon>Neopterygii</taxon>
        <taxon>Holostei</taxon>
        <taxon>Semionotiformes</taxon>
        <taxon>Lepisosteidae</taxon>
        <taxon>Atractosteus</taxon>
    </lineage>
</organism>
<evidence type="ECO:0000313" key="14">
    <source>
        <dbReference type="EMBL" id="MBN3315606.1"/>
    </source>
</evidence>
<accession>A0A8J7NMK6</accession>
<evidence type="ECO:0000313" key="15">
    <source>
        <dbReference type="Proteomes" id="UP000736164"/>
    </source>
</evidence>
<dbReference type="GO" id="GO:0031424">
    <property type="term" value="P:keratinization"/>
    <property type="evidence" value="ECO:0007669"/>
    <property type="project" value="UniProtKB-KW"/>
</dbReference>
<dbReference type="SMART" id="SM00460">
    <property type="entry name" value="TGc"/>
    <property type="match status" value="1"/>
</dbReference>
<protein>
    <recommendedName>
        <fullName evidence="8">Protein-glutamine gamma-glutamyltransferase K</fullName>
    </recommendedName>
    <alternativeName>
        <fullName evidence="11">Epidermal TGase</fullName>
    </alternativeName>
    <alternativeName>
        <fullName evidence="10">Transglutaminase K</fullName>
    </alternativeName>
    <alternativeName>
        <fullName evidence="9">Transglutaminase-1</fullName>
    </alternativeName>
</protein>
<comment type="subcellular location">
    <subcellularLocation>
        <location evidence="1">Membrane</location>
        <topology evidence="1">Lipid-anchor</topology>
    </subcellularLocation>
</comment>
<dbReference type="InterPro" id="IPR001102">
    <property type="entry name" value="Transglutaminase_N"/>
</dbReference>
<evidence type="ECO:0000256" key="4">
    <source>
        <dbReference type="ARBA" id="ARBA00023139"/>
    </source>
</evidence>
<evidence type="ECO:0000256" key="11">
    <source>
        <dbReference type="ARBA" id="ARBA00043229"/>
    </source>
</evidence>
<dbReference type="FunFam" id="2.60.40.10:FF:001143">
    <property type="entry name" value="Protein-glutamine gamma-glutamyltransferase K"/>
    <property type="match status" value="1"/>
</dbReference>
<proteinExistence type="inferred from homology"/>
<keyword evidence="4" id="KW-0564">Palmitate</keyword>
<dbReference type="PANTHER" id="PTHR11590">
    <property type="entry name" value="PROTEIN-GLUTAMINE GAMMA-GLUTAMYLTRANSFERASE"/>
    <property type="match status" value="1"/>
</dbReference>
<evidence type="ECO:0000256" key="5">
    <source>
        <dbReference type="ARBA" id="ARBA00023249"/>
    </source>
</evidence>
<dbReference type="PANTHER" id="PTHR11590:SF49">
    <property type="entry name" value="PROTEIN-GLUTAMINE GAMMA-GLUTAMYLTRANSFERASE K"/>
    <property type="match status" value="1"/>
</dbReference>
<evidence type="ECO:0000256" key="2">
    <source>
        <dbReference type="ARBA" id="ARBA00005968"/>
    </source>
</evidence>